<dbReference type="RefSeq" id="WP_191285351.1">
    <property type="nucleotide sequence ID" value="NZ_BNCH01000002.1"/>
</dbReference>
<dbReference type="Proteomes" id="UP000609802">
    <property type="component" value="Unassembled WGS sequence"/>
</dbReference>
<evidence type="ECO:0000313" key="1">
    <source>
        <dbReference type="EMBL" id="GHE91708.1"/>
    </source>
</evidence>
<dbReference type="EMBL" id="BNCH01000002">
    <property type="protein sequence ID" value="GHE91708.1"/>
    <property type="molecule type" value="Genomic_DNA"/>
</dbReference>
<proteinExistence type="predicted"/>
<keyword evidence="2" id="KW-1185">Reference proteome</keyword>
<gene>
    <name evidence="1" type="ORF">GCM10016455_09510</name>
</gene>
<protein>
    <recommendedName>
        <fullName evidence="3">GNAT family N-acetyltransferase</fullName>
    </recommendedName>
</protein>
<sequence length="238" mass="27060">MTIHDSFEGVRFVGSILDMAREHGMEIEIGSDFALYDRLITTHRPHQPIGAPFDPKRHRMSDRNGFWILGWTPQGALVHTQAMRRFDLGGLALSDYLGQNFRDFPPVGLDLDMERSCYQPGPGARRIRGHVCYHGELWVKGDDRYRGTGLPGLLARFALATCLLRWSPDHVFGFMPERYAFRGLAEREGYMHTDPGALAWYPKGSNTPLKGFMTYMGRDDLNHLISLCPRDFMQAQAA</sequence>
<evidence type="ECO:0008006" key="3">
    <source>
        <dbReference type="Google" id="ProtNLM"/>
    </source>
</evidence>
<organism evidence="1 2">
    <name type="scientific">Aliiroseovarius zhejiangensis</name>
    <dbReference type="NCBI Taxonomy" id="1632025"/>
    <lineage>
        <taxon>Bacteria</taxon>
        <taxon>Pseudomonadati</taxon>
        <taxon>Pseudomonadota</taxon>
        <taxon>Alphaproteobacteria</taxon>
        <taxon>Rhodobacterales</taxon>
        <taxon>Paracoccaceae</taxon>
        <taxon>Aliiroseovarius</taxon>
    </lineage>
</organism>
<accession>A0ABQ3IUG6</accession>
<reference evidence="2" key="1">
    <citation type="journal article" date="2019" name="Int. J. Syst. Evol. Microbiol.">
        <title>The Global Catalogue of Microorganisms (GCM) 10K type strain sequencing project: providing services to taxonomists for standard genome sequencing and annotation.</title>
        <authorList>
            <consortium name="The Broad Institute Genomics Platform"/>
            <consortium name="The Broad Institute Genome Sequencing Center for Infectious Disease"/>
            <person name="Wu L."/>
            <person name="Ma J."/>
        </authorList>
    </citation>
    <scope>NUCLEOTIDE SEQUENCE [LARGE SCALE GENOMIC DNA]</scope>
    <source>
        <strain evidence="2">KCTC 42443</strain>
    </source>
</reference>
<comment type="caution">
    <text evidence="1">The sequence shown here is derived from an EMBL/GenBank/DDBJ whole genome shotgun (WGS) entry which is preliminary data.</text>
</comment>
<evidence type="ECO:0000313" key="2">
    <source>
        <dbReference type="Proteomes" id="UP000609802"/>
    </source>
</evidence>
<name>A0ABQ3IUG6_9RHOB</name>